<dbReference type="OrthoDB" id="5616307at2"/>
<dbReference type="InterPro" id="IPR009749">
    <property type="entry name" value="DUF1315"/>
</dbReference>
<dbReference type="AlphaFoldDB" id="A0A420WUQ0"/>
<accession>A0A420WUQ0</accession>
<evidence type="ECO:0000313" key="2">
    <source>
        <dbReference type="EMBL" id="RKQ97175.1"/>
    </source>
</evidence>
<reference evidence="2 3" key="1">
    <citation type="submission" date="2018-10" db="EMBL/GenBank/DDBJ databases">
        <title>Genomic Encyclopedia of Type Strains, Phase IV (KMG-IV): sequencing the most valuable type-strain genomes for metagenomic binning, comparative biology and taxonomic classification.</title>
        <authorList>
            <person name="Goeker M."/>
        </authorList>
    </citation>
    <scope>NUCLEOTIDE SEQUENCE [LARGE SCALE GENOMIC DNA]</scope>
    <source>
        <strain evidence="2 3">DSM 23229</strain>
    </source>
</reference>
<sequence length="88" mass="10327">MSDMTFDGMIERMTPDIYTSLRQAVERRKWPDGRLLSEQQLELCLEAVLKYEHHHDVPVDERIGHIDREGCSSDREGNAEGERLKWVN</sequence>
<evidence type="ECO:0000313" key="3">
    <source>
        <dbReference type="Proteomes" id="UP000281975"/>
    </source>
</evidence>
<dbReference type="Proteomes" id="UP000281975">
    <property type="component" value="Unassembled WGS sequence"/>
</dbReference>
<keyword evidence="3" id="KW-1185">Reference proteome</keyword>
<name>A0A420WUQ0_9GAMM</name>
<gene>
    <name evidence="2" type="ORF">C7446_2595</name>
</gene>
<proteinExistence type="predicted"/>
<protein>
    <recommendedName>
        <fullName evidence="4">DUF1315 family protein</fullName>
    </recommendedName>
</protein>
<comment type="caution">
    <text evidence="2">The sequence shown here is derived from an EMBL/GenBank/DDBJ whole genome shotgun (WGS) entry which is preliminary data.</text>
</comment>
<evidence type="ECO:0000256" key="1">
    <source>
        <dbReference type="SAM" id="MobiDB-lite"/>
    </source>
</evidence>
<feature type="region of interest" description="Disordered" evidence="1">
    <location>
        <begin position="68"/>
        <end position="88"/>
    </location>
</feature>
<dbReference type="RefSeq" id="WP_121173506.1">
    <property type="nucleotide sequence ID" value="NZ_RBIN01000007.1"/>
</dbReference>
<dbReference type="Pfam" id="PF07023">
    <property type="entry name" value="DUF1315"/>
    <property type="match status" value="1"/>
</dbReference>
<organism evidence="2 3">
    <name type="scientific">Kushneria sinocarnis</name>
    <dbReference type="NCBI Taxonomy" id="595502"/>
    <lineage>
        <taxon>Bacteria</taxon>
        <taxon>Pseudomonadati</taxon>
        <taxon>Pseudomonadota</taxon>
        <taxon>Gammaproteobacteria</taxon>
        <taxon>Oceanospirillales</taxon>
        <taxon>Halomonadaceae</taxon>
        <taxon>Kushneria</taxon>
    </lineage>
</organism>
<dbReference type="EMBL" id="RBIN01000007">
    <property type="protein sequence ID" value="RKQ97175.1"/>
    <property type="molecule type" value="Genomic_DNA"/>
</dbReference>
<evidence type="ECO:0008006" key="4">
    <source>
        <dbReference type="Google" id="ProtNLM"/>
    </source>
</evidence>